<proteinExistence type="inferred from homology"/>
<feature type="domain" description="Tail sheath protein Gp18-like" evidence="5">
    <location>
        <begin position="35"/>
        <end position="95"/>
    </location>
</feature>
<evidence type="ECO:0000259" key="3">
    <source>
        <dbReference type="Pfam" id="PF17481"/>
    </source>
</evidence>
<dbReference type="GeneID" id="77467035"/>
<protein>
    <submittedName>
        <fullName evidence="6">Phage tail protein</fullName>
    </submittedName>
</protein>
<dbReference type="Gene3D" id="3.40.50.11790">
    <property type="match status" value="1"/>
</dbReference>
<dbReference type="Pfam" id="PF17482">
    <property type="entry name" value="Phage_sheath_1C"/>
    <property type="match status" value="1"/>
</dbReference>
<organism evidence="6 7">
    <name type="scientific">Fusobacterium varium ATCC 27725</name>
    <dbReference type="NCBI Taxonomy" id="469618"/>
    <lineage>
        <taxon>Bacteria</taxon>
        <taxon>Fusobacteriati</taxon>
        <taxon>Fusobacteriota</taxon>
        <taxon>Fusobacteriia</taxon>
        <taxon>Fusobacteriales</taxon>
        <taxon>Fusobacteriaceae</taxon>
        <taxon>Fusobacterium</taxon>
    </lineage>
</organism>
<dbReference type="RefSeq" id="WP_107123201.1">
    <property type="nucleotide sequence ID" value="NZ_CP028103.1"/>
</dbReference>
<gene>
    <name evidence="6" type="ORF">C4N18_03455</name>
</gene>
<dbReference type="Proteomes" id="UP000241238">
    <property type="component" value="Chromosome"/>
</dbReference>
<comment type="similarity">
    <text evidence="1">Belongs to the myoviridae tail sheath protein family.</text>
</comment>
<dbReference type="EMBL" id="CP028103">
    <property type="protein sequence ID" value="AVQ30331.1"/>
    <property type="molecule type" value="Genomic_DNA"/>
</dbReference>
<dbReference type="Gene3D" id="3.30.1370.220">
    <property type="match status" value="1"/>
</dbReference>
<evidence type="ECO:0000313" key="7">
    <source>
        <dbReference type="Proteomes" id="UP000241238"/>
    </source>
</evidence>
<dbReference type="InterPro" id="IPR054564">
    <property type="entry name" value="Gp18_domIII_N"/>
</dbReference>
<keyword evidence="7" id="KW-1185">Reference proteome</keyword>
<feature type="domain" description="Phage tail sheath protein-like beta-sandwich" evidence="3">
    <location>
        <begin position="102"/>
        <end position="183"/>
    </location>
</feature>
<dbReference type="Gene3D" id="3.30.360.90">
    <property type="match status" value="1"/>
</dbReference>
<accession>A0ABN5JG11</accession>
<feature type="domain" description="Tail sheath protein subtilisin-like" evidence="2">
    <location>
        <begin position="188"/>
        <end position="329"/>
    </location>
</feature>
<dbReference type="Pfam" id="PF04984">
    <property type="entry name" value="Phage_sheath_1"/>
    <property type="match status" value="1"/>
</dbReference>
<name>A0ABN5JG11_FUSVA</name>
<dbReference type="InterPro" id="IPR035089">
    <property type="entry name" value="Phage_sheath_subtilisin"/>
</dbReference>
<dbReference type="InterPro" id="IPR035326">
    <property type="entry name" value="Beta_sandwich_Seath"/>
</dbReference>
<sequence length="437" mass="48701">MAFGGGTWLTQNKVLPGTYINFVSAAAAYVNIADRGYACMGFNLDWGIENEIFTVENSDFQTNSMKYFGYEYTHDKMKALRDIFQNAKTVYCFRLNGSGGVKASNTFATAKYAGVRGNDIKVIIADSVDEEEKFDVSTYIGISLVDTQTVAAAAELKDNDYVVWKKEATLEVTAGIPLTGGTNGTDSTGLSHQTFLEKSEKYRFNSIGAAVTDKVTKQLYAEHTKRMRDEVGVKYQCVLYDYEADYEGVINVVNACTDTGENEASIVYWLVGANAGCAINESLTNKNYDGSFKIKTDYTQTQLEQGMKAGHFMFHQVDNAIAVLSDINSFVNWSIYKNEDFYRNQVIRILDQVAMDVASLFNKRHLGKTRNNNPGRVALWTDITAHHQELEKIEAIEDFNPKEVTVLEGADKVSVLVNDRIKPVGVMEKLYMAVVVV</sequence>
<evidence type="ECO:0000259" key="2">
    <source>
        <dbReference type="Pfam" id="PF04984"/>
    </source>
</evidence>
<evidence type="ECO:0000259" key="4">
    <source>
        <dbReference type="Pfam" id="PF17482"/>
    </source>
</evidence>
<reference evidence="7" key="1">
    <citation type="journal article" date="2018" name="MSphere">
        <title>Fusobacterium Genomics Using MinION and Illumina Sequencing Enables Genome Completion and Correction.</title>
        <authorList>
            <person name="Todd S.M."/>
            <person name="Settlage R.E."/>
            <person name="Lahmers K.K."/>
            <person name="Slade D.J."/>
        </authorList>
    </citation>
    <scope>NUCLEOTIDE SEQUENCE [LARGE SCALE GENOMIC DNA]</scope>
    <source>
        <strain evidence="7">ATCC 27725</strain>
    </source>
</reference>
<dbReference type="Pfam" id="PF17481">
    <property type="entry name" value="Phage_sheath_domII"/>
    <property type="match status" value="1"/>
</dbReference>
<feature type="domain" description="Tail sheath protein C-terminal" evidence="4">
    <location>
        <begin position="337"/>
        <end position="436"/>
    </location>
</feature>
<evidence type="ECO:0000259" key="5">
    <source>
        <dbReference type="Pfam" id="PF22671"/>
    </source>
</evidence>
<dbReference type="Gene3D" id="3.30.1490.360">
    <property type="match status" value="1"/>
</dbReference>
<dbReference type="Gene3D" id="2.60.40.4290">
    <property type="match status" value="1"/>
</dbReference>
<dbReference type="InterPro" id="IPR020287">
    <property type="entry name" value="Tail_sheath_C"/>
</dbReference>
<dbReference type="Pfam" id="PF22671">
    <property type="entry name" value="Gp18_domIII_N"/>
    <property type="match status" value="1"/>
</dbReference>
<evidence type="ECO:0000313" key="6">
    <source>
        <dbReference type="EMBL" id="AVQ30331.1"/>
    </source>
</evidence>
<evidence type="ECO:0000256" key="1">
    <source>
        <dbReference type="ARBA" id="ARBA00008005"/>
    </source>
</evidence>